<dbReference type="AlphaFoldDB" id="A0A2W5S0J9"/>
<evidence type="ECO:0000313" key="3">
    <source>
        <dbReference type="EMBL" id="PZQ95179.1"/>
    </source>
</evidence>
<dbReference type="Proteomes" id="UP000248975">
    <property type="component" value="Unassembled WGS sequence"/>
</dbReference>
<gene>
    <name evidence="3" type="ORF">DI533_20220</name>
</gene>
<sequence length="93" mass="10040">MLTPLAQLGLAGTVIFALGYAVLKLYNRNNELQETLADLGKESVKANEQLTSALNQMAEVNRATVQTVQQLSAQVQQLVWANGFGGKHKQGAE</sequence>
<accession>A0A2W5S0J9</accession>
<dbReference type="EMBL" id="QFQS01000009">
    <property type="protein sequence ID" value="PZQ95179.1"/>
    <property type="molecule type" value="Genomic_DNA"/>
</dbReference>
<reference evidence="3 4" key="1">
    <citation type="submission" date="2017-08" db="EMBL/GenBank/DDBJ databases">
        <title>Infants hospitalized years apart are colonized by the same room-sourced microbial strains.</title>
        <authorList>
            <person name="Brooks B."/>
            <person name="Olm M.R."/>
            <person name="Firek B.A."/>
            <person name="Baker R."/>
            <person name="Thomas B.C."/>
            <person name="Morowitz M.J."/>
            <person name="Banfield J.F."/>
        </authorList>
    </citation>
    <scope>NUCLEOTIDE SEQUENCE [LARGE SCALE GENOMIC DNA]</scope>
    <source>
        <strain evidence="3">S2_003_000_R2_11</strain>
    </source>
</reference>
<organism evidence="3 4">
    <name type="scientific">Cereibacter sphaeroides</name>
    <name type="common">Rhodobacter sphaeroides</name>
    <dbReference type="NCBI Taxonomy" id="1063"/>
    <lineage>
        <taxon>Bacteria</taxon>
        <taxon>Pseudomonadati</taxon>
        <taxon>Pseudomonadota</taxon>
        <taxon>Alphaproteobacteria</taxon>
        <taxon>Rhodobacterales</taxon>
        <taxon>Paracoccaceae</taxon>
        <taxon>Cereibacter</taxon>
    </lineage>
</organism>
<keyword evidence="2" id="KW-0472">Membrane</keyword>
<keyword evidence="2" id="KW-0812">Transmembrane</keyword>
<evidence type="ECO:0000256" key="2">
    <source>
        <dbReference type="SAM" id="Phobius"/>
    </source>
</evidence>
<comment type="caution">
    <text evidence="3">The sequence shown here is derived from an EMBL/GenBank/DDBJ whole genome shotgun (WGS) entry which is preliminary data.</text>
</comment>
<keyword evidence="2" id="KW-1133">Transmembrane helix</keyword>
<name>A0A2W5S0J9_CERSP</name>
<feature type="transmembrane region" description="Helical" evidence="2">
    <location>
        <begin position="6"/>
        <end position="23"/>
    </location>
</feature>
<feature type="coiled-coil region" evidence="1">
    <location>
        <begin position="22"/>
        <end position="49"/>
    </location>
</feature>
<evidence type="ECO:0000313" key="4">
    <source>
        <dbReference type="Proteomes" id="UP000248975"/>
    </source>
</evidence>
<evidence type="ECO:0000256" key="1">
    <source>
        <dbReference type="SAM" id="Coils"/>
    </source>
</evidence>
<keyword evidence="1" id="KW-0175">Coiled coil</keyword>
<protein>
    <submittedName>
        <fullName evidence="3">Uncharacterized protein</fullName>
    </submittedName>
</protein>
<proteinExistence type="predicted"/>